<dbReference type="AlphaFoldDB" id="A0A672K749"/>
<keyword evidence="3" id="KW-0862">Zinc</keyword>
<dbReference type="GO" id="GO:0005634">
    <property type="term" value="C:nucleus"/>
    <property type="evidence" value="ECO:0007669"/>
    <property type="project" value="UniProtKB-SubCell"/>
</dbReference>
<evidence type="ECO:0000256" key="4">
    <source>
        <dbReference type="ARBA" id="ARBA00023242"/>
    </source>
</evidence>
<keyword evidence="2" id="KW-0677">Repeat</keyword>
<keyword evidence="4" id="KW-0539">Nucleus</keyword>
<dbReference type="GO" id="GO:0030018">
    <property type="term" value="C:Z disc"/>
    <property type="evidence" value="ECO:0007669"/>
    <property type="project" value="TreeGrafter"/>
</dbReference>
<dbReference type="Pfam" id="PF25076">
    <property type="entry name" value="LIM_FHL2-3_N"/>
    <property type="match status" value="1"/>
</dbReference>
<reference evidence="6" key="1">
    <citation type="submission" date="2025-08" db="UniProtKB">
        <authorList>
            <consortium name="Ensembl"/>
        </authorList>
    </citation>
    <scope>IDENTIFICATION</scope>
</reference>
<evidence type="ECO:0000256" key="1">
    <source>
        <dbReference type="ARBA" id="ARBA00004123"/>
    </source>
</evidence>
<dbReference type="GO" id="GO:0003712">
    <property type="term" value="F:transcription coregulator activity"/>
    <property type="evidence" value="ECO:0007669"/>
    <property type="project" value="TreeGrafter"/>
</dbReference>
<dbReference type="Proteomes" id="UP000472262">
    <property type="component" value="Unassembled WGS sequence"/>
</dbReference>
<dbReference type="PANTHER" id="PTHR24205:SF3">
    <property type="entry name" value="FOUR AND A HALF LIM DOMAINS PROTEIN 2"/>
    <property type="match status" value="1"/>
</dbReference>
<dbReference type="SUPFAM" id="SSF57716">
    <property type="entry name" value="Glucocorticoid receptor-like (DNA-binding domain)"/>
    <property type="match status" value="1"/>
</dbReference>
<dbReference type="InterPro" id="IPR056807">
    <property type="entry name" value="LIM_FHL1/2/3/5_N"/>
</dbReference>
<protein>
    <recommendedName>
        <fullName evidence="5">FHL1/2/3/5 N-terminal LIM domain-containing protein</fullName>
    </recommendedName>
</protein>
<dbReference type="OMA" id="PIGHEAR"/>
<evidence type="ECO:0000259" key="5">
    <source>
        <dbReference type="Pfam" id="PF25076"/>
    </source>
</evidence>
<comment type="subcellular location">
    <subcellularLocation>
        <location evidence="1">Nucleus</location>
    </subcellularLocation>
</comment>
<evidence type="ECO:0000256" key="2">
    <source>
        <dbReference type="ARBA" id="ARBA00022737"/>
    </source>
</evidence>
<dbReference type="Gene3D" id="2.10.110.10">
    <property type="entry name" value="Cysteine Rich Protein"/>
    <property type="match status" value="1"/>
</dbReference>
<dbReference type="InParanoid" id="A0A672K749"/>
<dbReference type="Ensembl" id="ENSSGRT00000005613.1">
    <property type="protein sequence ID" value="ENSSGRP00000005184.1"/>
    <property type="gene ID" value="ENSSGRG00000003331.1"/>
</dbReference>
<evidence type="ECO:0000313" key="7">
    <source>
        <dbReference type="Proteomes" id="UP000472262"/>
    </source>
</evidence>
<evidence type="ECO:0000256" key="3">
    <source>
        <dbReference type="ARBA" id="ARBA00023038"/>
    </source>
</evidence>
<keyword evidence="3" id="KW-0440">LIM domain</keyword>
<reference evidence="6" key="2">
    <citation type="submission" date="2025-09" db="UniProtKB">
        <authorList>
            <consortium name="Ensembl"/>
        </authorList>
    </citation>
    <scope>IDENTIFICATION</scope>
</reference>
<proteinExistence type="predicted"/>
<organism evidence="6 7">
    <name type="scientific">Sinocyclocheilus grahami</name>
    <name type="common">Dianchi golden-line fish</name>
    <name type="synonym">Barbus grahami</name>
    <dbReference type="NCBI Taxonomy" id="75366"/>
    <lineage>
        <taxon>Eukaryota</taxon>
        <taxon>Metazoa</taxon>
        <taxon>Chordata</taxon>
        <taxon>Craniata</taxon>
        <taxon>Vertebrata</taxon>
        <taxon>Euteleostomi</taxon>
        <taxon>Actinopterygii</taxon>
        <taxon>Neopterygii</taxon>
        <taxon>Teleostei</taxon>
        <taxon>Ostariophysi</taxon>
        <taxon>Cypriniformes</taxon>
        <taxon>Cyprinidae</taxon>
        <taxon>Cyprininae</taxon>
        <taxon>Sinocyclocheilus</taxon>
    </lineage>
</organism>
<accession>A0A672K749</accession>
<dbReference type="PANTHER" id="PTHR24205">
    <property type="entry name" value="FOUR AND A HALF LIM DOMAINS PROTEIN"/>
    <property type="match status" value="1"/>
</dbReference>
<feature type="domain" description="FHL1/2/3/5 N-terminal LIM" evidence="5">
    <location>
        <begin position="6"/>
        <end position="33"/>
    </location>
</feature>
<name>A0A672K749_SINGR</name>
<sequence>MTERYDCHYCKESLFGKKYVLREENPYCVKCYESLYSNTCEECKKPIGCNSRVTSLNPYAVPYMKLHKTSQSD</sequence>
<keyword evidence="7" id="KW-1185">Reference proteome</keyword>
<evidence type="ECO:0000313" key="6">
    <source>
        <dbReference type="Ensembl" id="ENSSGRP00000005184.1"/>
    </source>
</evidence>
<keyword evidence="3" id="KW-0479">Metal-binding</keyword>